<feature type="non-terminal residue" evidence="6">
    <location>
        <position position="234"/>
    </location>
</feature>
<dbReference type="PANTHER" id="PTHR23076">
    <property type="entry name" value="METALLOPROTEASE M41 FTSH"/>
    <property type="match status" value="1"/>
</dbReference>
<dbReference type="GO" id="GO:0016020">
    <property type="term" value="C:membrane"/>
    <property type="evidence" value="ECO:0007669"/>
    <property type="project" value="InterPro"/>
</dbReference>
<protein>
    <recommendedName>
        <fullName evidence="5">Peptidase M41 FtsH extracellular domain-containing protein</fullName>
    </recommendedName>
</protein>
<dbReference type="AlphaFoldDB" id="A0A955L3C4"/>
<dbReference type="InterPro" id="IPR027417">
    <property type="entry name" value="P-loop_NTPase"/>
</dbReference>
<keyword evidence="4" id="KW-1133">Transmembrane helix</keyword>
<evidence type="ECO:0000256" key="1">
    <source>
        <dbReference type="ARBA" id="ARBA00022670"/>
    </source>
</evidence>
<feature type="transmembrane region" description="Helical" evidence="4">
    <location>
        <begin position="30"/>
        <end position="49"/>
    </location>
</feature>
<accession>A0A955L3C4</accession>
<evidence type="ECO:0000259" key="5">
    <source>
        <dbReference type="Pfam" id="PF06480"/>
    </source>
</evidence>
<reference evidence="6" key="2">
    <citation type="journal article" date="2021" name="Microbiome">
        <title>Successional dynamics and alternative stable states in a saline activated sludge microbial community over 9 years.</title>
        <authorList>
            <person name="Wang Y."/>
            <person name="Ye J."/>
            <person name="Ju F."/>
            <person name="Liu L."/>
            <person name="Boyd J.A."/>
            <person name="Deng Y."/>
            <person name="Parks D.H."/>
            <person name="Jiang X."/>
            <person name="Yin X."/>
            <person name="Woodcroft B.J."/>
            <person name="Tyson G.W."/>
            <person name="Hugenholtz P."/>
            <person name="Polz M.F."/>
            <person name="Zhang T."/>
        </authorList>
    </citation>
    <scope>NUCLEOTIDE SEQUENCE</scope>
    <source>
        <strain evidence="6">HKST-UBA10</strain>
    </source>
</reference>
<sequence>MSDNKNTGGMKRPSLPPRIQRMPMKNKKTGITWIITALLILALVIWVVVSSLGTANQKEVPLTDMVTFAKDGKVETFYVKETQVEANLKDDPVVYVAYKDATLDFPEFLKSYGVDVDNASFQISYEPPPSGFTFTDFINILSLVGLGILVFIIFRSMQQSGKGIFEFGQSKARMMIGRKQDIGFSNVAGVDEAREELKEIVMFLDSPKKFTKLGARIPKGVLLVGPPGTGKTLL</sequence>
<comment type="caution">
    <text evidence="6">The sequence shown here is derived from an EMBL/GenBank/DDBJ whole genome shotgun (WGS) entry which is preliminary data.</text>
</comment>
<gene>
    <name evidence="6" type="ORF">KC660_01835</name>
</gene>
<dbReference type="GO" id="GO:0008270">
    <property type="term" value="F:zinc ion binding"/>
    <property type="evidence" value="ECO:0007669"/>
    <property type="project" value="InterPro"/>
</dbReference>
<keyword evidence="2" id="KW-0378">Hydrolase</keyword>
<evidence type="ECO:0000313" key="6">
    <source>
        <dbReference type="EMBL" id="MCA9382129.1"/>
    </source>
</evidence>
<reference evidence="6" key="1">
    <citation type="submission" date="2020-04" db="EMBL/GenBank/DDBJ databases">
        <authorList>
            <person name="Zhang T."/>
        </authorList>
    </citation>
    <scope>NUCLEOTIDE SEQUENCE</scope>
    <source>
        <strain evidence="6">HKST-UBA10</strain>
    </source>
</reference>
<dbReference type="PANTHER" id="PTHR23076:SF97">
    <property type="entry name" value="ATP-DEPENDENT ZINC METALLOPROTEASE YME1L1"/>
    <property type="match status" value="1"/>
</dbReference>
<feature type="transmembrane region" description="Helical" evidence="4">
    <location>
        <begin position="137"/>
        <end position="154"/>
    </location>
</feature>
<evidence type="ECO:0000313" key="7">
    <source>
        <dbReference type="Proteomes" id="UP000782843"/>
    </source>
</evidence>
<keyword evidence="4" id="KW-0812">Transmembrane</keyword>
<dbReference type="Gene3D" id="3.40.50.300">
    <property type="entry name" value="P-loop containing nucleotide triphosphate hydrolases"/>
    <property type="match status" value="1"/>
</dbReference>
<dbReference type="InterPro" id="IPR011546">
    <property type="entry name" value="Pept_M41_FtsH_extracell"/>
</dbReference>
<dbReference type="Proteomes" id="UP000782843">
    <property type="component" value="Unassembled WGS sequence"/>
</dbReference>
<evidence type="ECO:0000256" key="2">
    <source>
        <dbReference type="ARBA" id="ARBA00022801"/>
    </source>
</evidence>
<feature type="region of interest" description="Disordered" evidence="3">
    <location>
        <begin position="1"/>
        <end position="21"/>
    </location>
</feature>
<name>A0A955L3C4_9BACT</name>
<evidence type="ECO:0000256" key="3">
    <source>
        <dbReference type="SAM" id="MobiDB-lite"/>
    </source>
</evidence>
<dbReference type="SUPFAM" id="SSF52540">
    <property type="entry name" value="P-loop containing nucleoside triphosphate hydrolases"/>
    <property type="match status" value="1"/>
</dbReference>
<evidence type="ECO:0000256" key="4">
    <source>
        <dbReference type="SAM" id="Phobius"/>
    </source>
</evidence>
<dbReference type="GO" id="GO:0006508">
    <property type="term" value="P:proteolysis"/>
    <property type="evidence" value="ECO:0007669"/>
    <property type="project" value="UniProtKB-KW"/>
</dbReference>
<dbReference type="GO" id="GO:0004222">
    <property type="term" value="F:metalloendopeptidase activity"/>
    <property type="evidence" value="ECO:0007669"/>
    <property type="project" value="InterPro"/>
</dbReference>
<organism evidence="6 7">
    <name type="scientific">Candidatus Dojkabacteria bacterium</name>
    <dbReference type="NCBI Taxonomy" id="2099670"/>
    <lineage>
        <taxon>Bacteria</taxon>
        <taxon>Candidatus Dojkabacteria</taxon>
    </lineage>
</organism>
<feature type="domain" description="Peptidase M41 FtsH extracellular" evidence="5">
    <location>
        <begin position="31"/>
        <end position="117"/>
    </location>
</feature>
<proteinExistence type="predicted"/>
<keyword evidence="1" id="KW-0645">Protease</keyword>
<dbReference type="EMBL" id="JAGQLG010000065">
    <property type="protein sequence ID" value="MCA9382129.1"/>
    <property type="molecule type" value="Genomic_DNA"/>
</dbReference>
<dbReference type="Pfam" id="PF06480">
    <property type="entry name" value="FtsH_ext"/>
    <property type="match status" value="1"/>
</dbReference>
<dbReference type="GO" id="GO:0004176">
    <property type="term" value="F:ATP-dependent peptidase activity"/>
    <property type="evidence" value="ECO:0007669"/>
    <property type="project" value="InterPro"/>
</dbReference>
<dbReference type="GO" id="GO:0005524">
    <property type="term" value="F:ATP binding"/>
    <property type="evidence" value="ECO:0007669"/>
    <property type="project" value="InterPro"/>
</dbReference>
<keyword evidence="4" id="KW-0472">Membrane</keyword>